<name>A0A7S3PY84_9STRA</name>
<feature type="compositionally biased region" description="Basic residues" evidence="1">
    <location>
        <begin position="178"/>
        <end position="190"/>
    </location>
</feature>
<accession>A0A7S3PY84</accession>
<feature type="compositionally biased region" description="Basic and acidic residues" evidence="1">
    <location>
        <begin position="272"/>
        <end position="287"/>
    </location>
</feature>
<evidence type="ECO:0000313" key="3">
    <source>
        <dbReference type="EMBL" id="CAE0459444.1"/>
    </source>
</evidence>
<feature type="region of interest" description="Disordered" evidence="1">
    <location>
        <begin position="1"/>
        <end position="20"/>
    </location>
</feature>
<feature type="region of interest" description="Disordered" evidence="1">
    <location>
        <begin position="65"/>
        <end position="296"/>
    </location>
</feature>
<dbReference type="EMBL" id="HBIO01005940">
    <property type="protein sequence ID" value="CAE0459444.1"/>
    <property type="molecule type" value="Transcribed_RNA"/>
</dbReference>
<dbReference type="PROSITE" id="PS50177">
    <property type="entry name" value="NTF2_DOMAIN"/>
    <property type="match status" value="1"/>
</dbReference>
<dbReference type="SUPFAM" id="SSF54427">
    <property type="entry name" value="NTF2-like"/>
    <property type="match status" value="1"/>
</dbReference>
<dbReference type="AlphaFoldDB" id="A0A7S3PY84"/>
<evidence type="ECO:0000259" key="2">
    <source>
        <dbReference type="PROSITE" id="PS50177"/>
    </source>
</evidence>
<feature type="region of interest" description="Disordered" evidence="1">
    <location>
        <begin position="481"/>
        <end position="502"/>
    </location>
</feature>
<dbReference type="InterPro" id="IPR032710">
    <property type="entry name" value="NTF2-like_dom_sf"/>
</dbReference>
<dbReference type="InterPro" id="IPR018222">
    <property type="entry name" value="Nuclear_transport_factor_2_euk"/>
</dbReference>
<organism evidence="3">
    <name type="scientific">Chaetoceros debilis</name>
    <dbReference type="NCBI Taxonomy" id="122233"/>
    <lineage>
        <taxon>Eukaryota</taxon>
        <taxon>Sar</taxon>
        <taxon>Stramenopiles</taxon>
        <taxon>Ochrophyta</taxon>
        <taxon>Bacillariophyta</taxon>
        <taxon>Coscinodiscophyceae</taxon>
        <taxon>Chaetocerotophycidae</taxon>
        <taxon>Chaetocerotales</taxon>
        <taxon>Chaetocerotaceae</taxon>
        <taxon>Chaetoceros</taxon>
    </lineage>
</organism>
<proteinExistence type="predicted"/>
<feature type="domain" description="NTF2" evidence="2">
    <location>
        <begin position="335"/>
        <end position="452"/>
    </location>
</feature>
<gene>
    <name evidence="3" type="ORF">CDEB00056_LOCUS4285</name>
</gene>
<dbReference type="Gene3D" id="3.10.450.50">
    <property type="match status" value="1"/>
</dbReference>
<evidence type="ECO:0000256" key="1">
    <source>
        <dbReference type="SAM" id="MobiDB-lite"/>
    </source>
</evidence>
<feature type="compositionally biased region" description="Polar residues" evidence="1">
    <location>
        <begin position="204"/>
        <end position="224"/>
    </location>
</feature>
<feature type="compositionally biased region" description="Basic residues" evidence="1">
    <location>
        <begin position="85"/>
        <end position="94"/>
    </location>
</feature>
<feature type="compositionally biased region" description="Polar residues" evidence="1">
    <location>
        <begin position="111"/>
        <end position="127"/>
    </location>
</feature>
<feature type="compositionally biased region" description="Low complexity" evidence="1">
    <location>
        <begin position="95"/>
        <end position="110"/>
    </location>
</feature>
<protein>
    <recommendedName>
        <fullName evidence="2">NTF2 domain-containing protein</fullName>
    </recommendedName>
</protein>
<sequence length="502" mass="53940">MEDRHAFSDPRPVPLDSTDGRHTWLVDIYRNGVEDPIDTIEISEVTLPPRKKKGGKVAWRLPSDYSRVPSFPVDEKRRIMELFKERKKNRRKNKGSTSSNSLSSVVDNGSTNGVGLSSHSLPTSTNECSDRGGIGKSDNGKSRPANDLKIPLSSKGGGEKQEVVAKGGSGKTAAPSSSKKKKNRKEKIKRQLSQSAPAPDTVVAENQQVERTSSSKSGSVNGNDATPIEAHVNSSSQAASQPSTPPMPPGFKSSMSELSLNGEIGASQADSNDGKDFSKKSLTDESVHSNSTNTQPFVAQQAAPPILLQPRIGSRFITIPERDRLQIKSSLAIAAAKTFIDIYYPHITHCLSQELTTYYTPHAQKSISVGGAHSVVATPKEIMMQLLSLARSVFIVRGVVSQDTFDSSGAHILVTGVVQTSGVTSQFAHSVSLVPVVGQGFSFQIHNDALSLLTSDGVRQAEPIPTRTGFEANGHHQSQQNLQHGEQFASPRNFSHPPGLGL</sequence>
<reference evidence="3" key="1">
    <citation type="submission" date="2021-01" db="EMBL/GenBank/DDBJ databases">
        <authorList>
            <person name="Corre E."/>
            <person name="Pelletier E."/>
            <person name="Niang G."/>
            <person name="Scheremetjew M."/>
            <person name="Finn R."/>
            <person name="Kale V."/>
            <person name="Holt S."/>
            <person name="Cochrane G."/>
            <person name="Meng A."/>
            <person name="Brown T."/>
            <person name="Cohen L."/>
        </authorList>
    </citation>
    <scope>NUCLEOTIDE SEQUENCE</scope>
    <source>
        <strain evidence="3">MM31A-1</strain>
    </source>
</reference>
<feature type="compositionally biased region" description="Basic and acidic residues" evidence="1">
    <location>
        <begin position="73"/>
        <end position="84"/>
    </location>
</feature>